<sequence length="219" mass="24211">MFRLPTHLETFIPPPRDQLPQGRPWRGKLVILNPSQPQIVPHQEIFCTAAETEGDNEVFLWPPVLHITLLNQRPILPELQAWIKRESPPMCMFMPDRLSDVGSHGRNQGFFESLARTLHDGQIAAIAQWAPPDRPSAAGIIVFPTSSSRALLVGAVLLNTGLPEFLTHDTSISLTRAHVASVPRHVPYSIGDSPYDPAPPNIASSQRRGQSTSNDESDN</sequence>
<comment type="caution">
    <text evidence="2">The sequence shown here is derived from an EMBL/GenBank/DDBJ whole genome shotgun (WGS) entry which is preliminary data.</text>
</comment>
<reference evidence="2" key="1">
    <citation type="submission" date="2022-07" db="EMBL/GenBank/DDBJ databases">
        <title>Genome Sequence of Physisporinus lineatus.</title>
        <authorList>
            <person name="Buettner E."/>
        </authorList>
    </citation>
    <scope>NUCLEOTIDE SEQUENCE</scope>
    <source>
        <strain evidence="2">VT162</strain>
    </source>
</reference>
<name>A0AAD5YF61_9APHY</name>
<feature type="compositionally biased region" description="Polar residues" evidence="1">
    <location>
        <begin position="202"/>
        <end position="219"/>
    </location>
</feature>
<dbReference type="Proteomes" id="UP001212997">
    <property type="component" value="Unassembled WGS sequence"/>
</dbReference>
<organism evidence="2 3">
    <name type="scientific">Meripilus lineatus</name>
    <dbReference type="NCBI Taxonomy" id="2056292"/>
    <lineage>
        <taxon>Eukaryota</taxon>
        <taxon>Fungi</taxon>
        <taxon>Dikarya</taxon>
        <taxon>Basidiomycota</taxon>
        <taxon>Agaricomycotina</taxon>
        <taxon>Agaricomycetes</taxon>
        <taxon>Polyporales</taxon>
        <taxon>Meripilaceae</taxon>
        <taxon>Meripilus</taxon>
    </lineage>
</organism>
<keyword evidence="3" id="KW-1185">Reference proteome</keyword>
<feature type="region of interest" description="Disordered" evidence="1">
    <location>
        <begin position="188"/>
        <end position="219"/>
    </location>
</feature>
<evidence type="ECO:0000313" key="3">
    <source>
        <dbReference type="Proteomes" id="UP001212997"/>
    </source>
</evidence>
<accession>A0AAD5YF61</accession>
<protein>
    <submittedName>
        <fullName evidence="2">Uncharacterized protein</fullName>
    </submittedName>
</protein>
<proteinExistence type="predicted"/>
<evidence type="ECO:0000313" key="2">
    <source>
        <dbReference type="EMBL" id="KAJ3481992.1"/>
    </source>
</evidence>
<dbReference type="EMBL" id="JANAWD010000294">
    <property type="protein sequence ID" value="KAJ3481992.1"/>
    <property type="molecule type" value="Genomic_DNA"/>
</dbReference>
<evidence type="ECO:0000256" key="1">
    <source>
        <dbReference type="SAM" id="MobiDB-lite"/>
    </source>
</evidence>
<dbReference type="AlphaFoldDB" id="A0AAD5YF61"/>
<gene>
    <name evidence="2" type="ORF">NLI96_g7287</name>
</gene>